<dbReference type="AlphaFoldDB" id="A0ABD6AN21"/>
<keyword evidence="3" id="KW-1185">Reference proteome</keyword>
<gene>
    <name evidence="2" type="ORF">ACFQMF_13540</name>
</gene>
<evidence type="ECO:0000313" key="2">
    <source>
        <dbReference type="EMBL" id="MFC7325599.1"/>
    </source>
</evidence>
<organism evidence="2 3">
    <name type="scientific">Halorubrum rutilum</name>
    <dbReference type="NCBI Taxonomy" id="1364933"/>
    <lineage>
        <taxon>Archaea</taxon>
        <taxon>Methanobacteriati</taxon>
        <taxon>Methanobacteriota</taxon>
        <taxon>Stenosarchaea group</taxon>
        <taxon>Halobacteria</taxon>
        <taxon>Halobacteriales</taxon>
        <taxon>Haloferacaceae</taxon>
        <taxon>Halorubrum</taxon>
    </lineage>
</organism>
<proteinExistence type="predicted"/>
<dbReference type="InterPro" id="IPR045679">
    <property type="entry name" value="DUF6199"/>
</dbReference>
<protein>
    <recommendedName>
        <fullName evidence="1">DUF6199 domain-containing protein</fullName>
    </recommendedName>
</protein>
<dbReference type="Proteomes" id="UP001596545">
    <property type="component" value="Unassembled WGS sequence"/>
</dbReference>
<name>A0ABD6AN21_9EURY</name>
<sequence length="83" mass="8891">MNAALLLVVGLVGLVQTLAPRPVVRAWTRVAYRDAGDAEPREWTYAAARAEGVVLALVSLVGLFRVATDDAEGSPTTDERPEE</sequence>
<evidence type="ECO:0000259" key="1">
    <source>
        <dbReference type="Pfam" id="PF19701"/>
    </source>
</evidence>
<dbReference type="EMBL" id="JBHTBL010000011">
    <property type="protein sequence ID" value="MFC7325599.1"/>
    <property type="molecule type" value="Genomic_DNA"/>
</dbReference>
<dbReference type="Pfam" id="PF19701">
    <property type="entry name" value="DUF6199"/>
    <property type="match status" value="1"/>
</dbReference>
<dbReference type="RefSeq" id="WP_256408321.1">
    <property type="nucleotide sequence ID" value="NZ_JANHDN010000002.1"/>
</dbReference>
<evidence type="ECO:0000313" key="3">
    <source>
        <dbReference type="Proteomes" id="UP001596545"/>
    </source>
</evidence>
<accession>A0ABD6AN21</accession>
<comment type="caution">
    <text evidence="2">The sequence shown here is derived from an EMBL/GenBank/DDBJ whole genome shotgun (WGS) entry which is preliminary data.</text>
</comment>
<reference evidence="2 3" key="1">
    <citation type="journal article" date="2019" name="Int. J. Syst. Evol. Microbiol.">
        <title>The Global Catalogue of Microorganisms (GCM) 10K type strain sequencing project: providing services to taxonomists for standard genome sequencing and annotation.</title>
        <authorList>
            <consortium name="The Broad Institute Genomics Platform"/>
            <consortium name="The Broad Institute Genome Sequencing Center for Infectious Disease"/>
            <person name="Wu L."/>
            <person name="Ma J."/>
        </authorList>
    </citation>
    <scope>NUCLEOTIDE SEQUENCE [LARGE SCALE GENOMIC DNA]</scope>
    <source>
        <strain evidence="2 3">CGMCC 1.12554</strain>
    </source>
</reference>
<feature type="domain" description="DUF6199" evidence="1">
    <location>
        <begin position="6"/>
        <end position="64"/>
    </location>
</feature>